<feature type="domain" description="DUF1996" evidence="1">
    <location>
        <begin position="73"/>
        <end position="150"/>
    </location>
</feature>
<dbReference type="InterPro" id="IPR018535">
    <property type="entry name" value="DUF1996"/>
</dbReference>
<dbReference type="OrthoDB" id="74764at2759"/>
<dbReference type="EMBL" id="NHYD01002640">
    <property type="protein sequence ID" value="PPQ85763.1"/>
    <property type="molecule type" value="Genomic_DNA"/>
</dbReference>
<accession>A0A409X4Q0</accession>
<evidence type="ECO:0000313" key="3">
    <source>
        <dbReference type="Proteomes" id="UP000283269"/>
    </source>
</evidence>
<proteinExistence type="predicted"/>
<keyword evidence="3" id="KW-1185">Reference proteome</keyword>
<dbReference type="InParanoid" id="A0A409X4Q0"/>
<comment type="caution">
    <text evidence="2">The sequence shown here is derived from an EMBL/GenBank/DDBJ whole genome shotgun (WGS) entry which is preliminary data.</text>
</comment>
<dbReference type="STRING" id="93625.A0A409X4Q0"/>
<evidence type="ECO:0000259" key="1">
    <source>
        <dbReference type="Pfam" id="PF09362"/>
    </source>
</evidence>
<gene>
    <name evidence="2" type="ORF">CVT25_003081</name>
</gene>
<sequence length="163" mass="17988">MFRWWPLLLSQAVADAYWLMAAIGLCGLDNILTTQRIDPIVDSGLVSTHVHAGIGRFGSDKSHLLPLFTQKLVVGGSSFGLNSNTDVLRASQCTSIPIPQDKSNYWYPRSSYTAVSISSTWSEPFSDENPDYLFSDTPGNTTAFPNDLKNLIDLPNLVSYAVW</sequence>
<dbReference type="Pfam" id="PF09362">
    <property type="entry name" value="DUF1996"/>
    <property type="match status" value="1"/>
</dbReference>
<name>A0A409X4Q0_PSICY</name>
<organism evidence="2 3">
    <name type="scientific">Psilocybe cyanescens</name>
    <dbReference type="NCBI Taxonomy" id="93625"/>
    <lineage>
        <taxon>Eukaryota</taxon>
        <taxon>Fungi</taxon>
        <taxon>Dikarya</taxon>
        <taxon>Basidiomycota</taxon>
        <taxon>Agaricomycotina</taxon>
        <taxon>Agaricomycetes</taxon>
        <taxon>Agaricomycetidae</taxon>
        <taxon>Agaricales</taxon>
        <taxon>Agaricineae</taxon>
        <taxon>Strophariaceae</taxon>
        <taxon>Psilocybe</taxon>
    </lineage>
</organism>
<protein>
    <recommendedName>
        <fullName evidence="1">DUF1996 domain-containing protein</fullName>
    </recommendedName>
</protein>
<dbReference type="Proteomes" id="UP000283269">
    <property type="component" value="Unassembled WGS sequence"/>
</dbReference>
<dbReference type="PANTHER" id="PTHR43662">
    <property type="match status" value="1"/>
</dbReference>
<dbReference type="PANTHER" id="PTHR43662:SF3">
    <property type="entry name" value="DOMAIN PROTEIN, PUTATIVE (AFU_ORTHOLOGUE AFUA_6G11970)-RELATED"/>
    <property type="match status" value="1"/>
</dbReference>
<dbReference type="AlphaFoldDB" id="A0A409X4Q0"/>
<reference evidence="2 3" key="1">
    <citation type="journal article" date="2018" name="Evol. Lett.">
        <title>Horizontal gene cluster transfer increased hallucinogenic mushroom diversity.</title>
        <authorList>
            <person name="Reynolds H.T."/>
            <person name="Vijayakumar V."/>
            <person name="Gluck-Thaler E."/>
            <person name="Korotkin H.B."/>
            <person name="Matheny P.B."/>
            <person name="Slot J.C."/>
        </authorList>
    </citation>
    <scope>NUCLEOTIDE SEQUENCE [LARGE SCALE GENOMIC DNA]</scope>
    <source>
        <strain evidence="2 3">2631</strain>
    </source>
</reference>
<evidence type="ECO:0000313" key="2">
    <source>
        <dbReference type="EMBL" id="PPQ85763.1"/>
    </source>
</evidence>